<dbReference type="NCBIfam" id="TIGR01324">
    <property type="entry name" value="cysta_beta_ly_B"/>
    <property type="match status" value="1"/>
</dbReference>
<dbReference type="GO" id="GO:0019346">
    <property type="term" value="P:transsulfuration"/>
    <property type="evidence" value="ECO:0007669"/>
    <property type="project" value="InterPro"/>
</dbReference>
<name>A0A3A6TT80_9GAMM</name>
<dbReference type="Gene3D" id="3.90.1150.10">
    <property type="entry name" value="Aspartate Aminotransferase, domain 1"/>
    <property type="match status" value="1"/>
</dbReference>
<evidence type="ECO:0000256" key="2">
    <source>
        <dbReference type="ARBA" id="ARBA00009077"/>
    </source>
</evidence>
<comment type="similarity">
    <text evidence="2 9">Belongs to the trans-sulfuration enzymes family.</text>
</comment>
<dbReference type="GO" id="GO:0047804">
    <property type="term" value="F:cysteine-S-conjugate beta-lyase activity"/>
    <property type="evidence" value="ECO:0007669"/>
    <property type="project" value="UniProtKB-EC"/>
</dbReference>
<evidence type="ECO:0000256" key="7">
    <source>
        <dbReference type="ARBA" id="ARBA00047625"/>
    </source>
</evidence>
<comment type="caution">
    <text evidence="10">The sequence shown here is derived from an EMBL/GenBank/DDBJ whole genome shotgun (WGS) entry which is preliminary data.</text>
</comment>
<comment type="catalytic activity">
    <reaction evidence="6">
        <text>L,L-cystathionine + H2O = L-homocysteine + pyruvate + NH4(+)</text>
        <dbReference type="Rhea" id="RHEA:13965"/>
        <dbReference type="ChEBI" id="CHEBI:15361"/>
        <dbReference type="ChEBI" id="CHEBI:15377"/>
        <dbReference type="ChEBI" id="CHEBI:28938"/>
        <dbReference type="ChEBI" id="CHEBI:58161"/>
        <dbReference type="ChEBI" id="CHEBI:58199"/>
    </reaction>
</comment>
<sequence length="398" mass="44530">MSHKTKKLNTQIASSGRDKKWTSGIVNTPVYRASTVVFDTMKDMRHAIKNRANKVMFYGRRGTPTHFSFQEAVSELEGGAGTALYPSGAAAISGSLLSFLKSGDHLLMVDSVYEPTRDLCDKLLAGYGIETSYYDPMIGHGIRELIKPNTKVLFLESPGSLTMEVQDVPTLCEIAHQHGLITILDNTWASPINCRPFDLGIDISIQAATKYICGHSDVMLGTATANEQHWPQLRENSYLMGQCASADDVYLAARGLRTLGVRMKQHEKNALEIAQWLSERPEIDHIRHPAFESCPGHEFFKRDFSAANGLFSFALKRGDIESVTAFVEGMQHFKMGFSWGGYESLILGIFDVNRIRSINKWDETKPLIRLHIGLEDTEDLITDLQAAFDRYNFIINKS</sequence>
<dbReference type="EC" id="4.4.1.8" evidence="10"/>
<dbReference type="PANTHER" id="PTHR43500:SF1">
    <property type="entry name" value="CYSTATHIONINE BETA-LYASE-RELATED"/>
    <property type="match status" value="1"/>
</dbReference>
<dbReference type="PIRSF" id="PIRSF001434">
    <property type="entry name" value="CGS"/>
    <property type="match status" value="1"/>
</dbReference>
<evidence type="ECO:0000313" key="11">
    <source>
        <dbReference type="Proteomes" id="UP000273022"/>
    </source>
</evidence>
<dbReference type="RefSeq" id="WP_121851797.1">
    <property type="nucleotide sequence ID" value="NZ_CP037952.1"/>
</dbReference>
<dbReference type="Proteomes" id="UP000273022">
    <property type="component" value="Unassembled WGS sequence"/>
</dbReference>
<dbReference type="InterPro" id="IPR006233">
    <property type="entry name" value="Cys_b_lyase_bac"/>
</dbReference>
<evidence type="ECO:0000256" key="4">
    <source>
        <dbReference type="ARBA" id="ARBA00023239"/>
    </source>
</evidence>
<evidence type="ECO:0000256" key="5">
    <source>
        <dbReference type="ARBA" id="ARBA00046315"/>
    </source>
</evidence>
<dbReference type="Pfam" id="PF01053">
    <property type="entry name" value="Cys_Met_Meta_PP"/>
    <property type="match status" value="1"/>
</dbReference>
<dbReference type="PANTHER" id="PTHR43500">
    <property type="entry name" value="CYSTATHIONINE BETA-LYASE-RELATED"/>
    <property type="match status" value="1"/>
</dbReference>
<protein>
    <submittedName>
        <fullName evidence="10">Cystathionine beta-lyase</fullName>
        <ecNumber evidence="10">4.4.1.8</ecNumber>
    </submittedName>
</protein>
<comment type="catalytic activity">
    <reaction evidence="7">
        <text>an S-substituted L-cysteine + H2O = a thiol + pyruvate + NH4(+)</text>
        <dbReference type="Rhea" id="RHEA:18121"/>
        <dbReference type="ChEBI" id="CHEBI:15361"/>
        <dbReference type="ChEBI" id="CHEBI:15377"/>
        <dbReference type="ChEBI" id="CHEBI:28938"/>
        <dbReference type="ChEBI" id="CHEBI:29256"/>
        <dbReference type="ChEBI" id="CHEBI:58717"/>
        <dbReference type="EC" id="4.4.1.13"/>
    </reaction>
</comment>
<dbReference type="PROSITE" id="PS00868">
    <property type="entry name" value="CYS_MET_METAB_PP"/>
    <property type="match status" value="1"/>
</dbReference>
<accession>A0A3A6TT80</accession>
<dbReference type="OrthoDB" id="9805807at2"/>
<keyword evidence="11" id="KW-1185">Reference proteome</keyword>
<evidence type="ECO:0000256" key="6">
    <source>
        <dbReference type="ARBA" id="ARBA00047517"/>
    </source>
</evidence>
<dbReference type="Gene3D" id="3.40.640.10">
    <property type="entry name" value="Type I PLP-dependent aspartate aminotransferase-like (Major domain)"/>
    <property type="match status" value="1"/>
</dbReference>
<dbReference type="InterPro" id="IPR015422">
    <property type="entry name" value="PyrdxlP-dep_Trfase_small"/>
</dbReference>
<dbReference type="SUPFAM" id="SSF53383">
    <property type="entry name" value="PLP-dependent transferases"/>
    <property type="match status" value="1"/>
</dbReference>
<dbReference type="InterPro" id="IPR054542">
    <property type="entry name" value="Cys_met_metab_PP"/>
</dbReference>
<proteinExistence type="inferred from homology"/>
<evidence type="ECO:0000256" key="9">
    <source>
        <dbReference type="RuleBase" id="RU362118"/>
    </source>
</evidence>
<gene>
    <name evidence="10" type="ORF">D5R81_01005</name>
</gene>
<evidence type="ECO:0000256" key="1">
    <source>
        <dbReference type="ARBA" id="ARBA00001933"/>
    </source>
</evidence>
<comment type="cofactor">
    <cofactor evidence="1 9">
        <name>pyridoxal 5'-phosphate</name>
        <dbReference type="ChEBI" id="CHEBI:597326"/>
    </cofactor>
</comment>
<reference evidence="10 11" key="1">
    <citation type="submission" date="2018-09" db="EMBL/GenBank/DDBJ databases">
        <title>Phylogeny of the Shewanellaceae, and recommendation for two new genera, Pseudoshewanella and Parashewanella.</title>
        <authorList>
            <person name="Wang G."/>
        </authorList>
    </citation>
    <scope>NUCLEOTIDE SEQUENCE [LARGE SCALE GENOMIC DNA]</scope>
    <source>
        <strain evidence="10 11">KCTC 22492</strain>
    </source>
</reference>
<comment type="pathway">
    <text evidence="5">Amino-acid biosynthesis; L-methionine biosynthesis via de novo pathway; L-homocysteine from L-cystathionine: step 1/1.</text>
</comment>
<dbReference type="CDD" id="cd00614">
    <property type="entry name" value="CGS_like"/>
    <property type="match status" value="1"/>
</dbReference>
<dbReference type="EMBL" id="QYYH01000003">
    <property type="protein sequence ID" value="RJY19427.1"/>
    <property type="molecule type" value="Genomic_DNA"/>
</dbReference>
<dbReference type="NCBIfam" id="NF006538">
    <property type="entry name" value="PRK09028.1"/>
    <property type="match status" value="1"/>
</dbReference>
<evidence type="ECO:0000256" key="3">
    <source>
        <dbReference type="ARBA" id="ARBA00022898"/>
    </source>
</evidence>
<dbReference type="FunFam" id="3.40.640.10:FF:000046">
    <property type="entry name" value="Cystathionine gamma-lyase"/>
    <property type="match status" value="1"/>
</dbReference>
<evidence type="ECO:0000313" key="10">
    <source>
        <dbReference type="EMBL" id="RJY19427.1"/>
    </source>
</evidence>
<dbReference type="AlphaFoldDB" id="A0A3A6TT80"/>
<keyword evidence="3 8" id="KW-0663">Pyridoxal phosphate</keyword>
<evidence type="ECO:0000256" key="8">
    <source>
        <dbReference type="PIRSR" id="PIRSR001434-2"/>
    </source>
</evidence>
<keyword evidence="4 10" id="KW-0456">Lyase</keyword>
<dbReference type="GO" id="GO:0019450">
    <property type="term" value="P:L-cysteine catabolic process to pyruvate"/>
    <property type="evidence" value="ECO:0007669"/>
    <property type="project" value="TreeGrafter"/>
</dbReference>
<dbReference type="InterPro" id="IPR000277">
    <property type="entry name" value="Cys/Met-Metab_PyrdxlP-dep_enz"/>
</dbReference>
<dbReference type="GO" id="GO:0030170">
    <property type="term" value="F:pyridoxal phosphate binding"/>
    <property type="evidence" value="ECO:0007669"/>
    <property type="project" value="InterPro"/>
</dbReference>
<organism evidence="10 11">
    <name type="scientific">Parashewanella spongiae</name>
    <dbReference type="NCBI Taxonomy" id="342950"/>
    <lineage>
        <taxon>Bacteria</taxon>
        <taxon>Pseudomonadati</taxon>
        <taxon>Pseudomonadota</taxon>
        <taxon>Gammaproteobacteria</taxon>
        <taxon>Alteromonadales</taxon>
        <taxon>Shewanellaceae</taxon>
        <taxon>Parashewanella</taxon>
    </lineage>
</organism>
<dbReference type="InterPro" id="IPR015421">
    <property type="entry name" value="PyrdxlP-dep_Trfase_major"/>
</dbReference>
<dbReference type="InterPro" id="IPR015424">
    <property type="entry name" value="PyrdxlP-dep_Trfase"/>
</dbReference>
<feature type="modified residue" description="N6-(pyridoxal phosphate)lysine" evidence="8">
    <location>
        <position position="210"/>
    </location>
</feature>